<accession>A0A833TAD2</accession>
<comment type="caution">
    <text evidence="2">The sequence shown here is derived from an EMBL/GenBank/DDBJ whole genome shotgun (WGS) entry which is preliminary data.</text>
</comment>
<keyword evidence="2" id="KW-0695">RNA-directed DNA polymerase</keyword>
<sequence>MYDLQLRQGDVPNAYLKSALDKSIYLKPPIGTTSLNDGRVWLLLKGLYELKQSGKARISTLPNGPLILLSATKWSNSNLGLNVGDIFVVSQDIKLSDNVMTNLASRFSIKDLGDTRKC</sequence>
<evidence type="ECO:0000313" key="2">
    <source>
        <dbReference type="EMBL" id="KAF4037376.1"/>
    </source>
</evidence>
<evidence type="ECO:0000313" key="3">
    <source>
        <dbReference type="Proteomes" id="UP000602510"/>
    </source>
</evidence>
<dbReference type="AlphaFoldDB" id="A0A833TAD2"/>
<evidence type="ECO:0000259" key="1">
    <source>
        <dbReference type="Pfam" id="PF07727"/>
    </source>
</evidence>
<gene>
    <name evidence="2" type="ORF">GN244_ATG10605</name>
</gene>
<dbReference type="Pfam" id="PF07727">
    <property type="entry name" value="RVT_2"/>
    <property type="match status" value="1"/>
</dbReference>
<dbReference type="Proteomes" id="UP000602510">
    <property type="component" value="Unassembled WGS sequence"/>
</dbReference>
<keyword evidence="3" id="KW-1185">Reference proteome</keyword>
<keyword evidence="2" id="KW-0808">Transferase</keyword>
<protein>
    <submittedName>
        <fullName evidence="2">Reverse transcriptase (RNA-dependent DNA polymerase)</fullName>
    </submittedName>
</protein>
<name>A0A833TAD2_PHYIN</name>
<proteinExistence type="predicted"/>
<feature type="domain" description="Reverse transcriptase Ty1/copia-type" evidence="1">
    <location>
        <begin position="5"/>
        <end position="116"/>
    </location>
</feature>
<dbReference type="InterPro" id="IPR013103">
    <property type="entry name" value="RVT_2"/>
</dbReference>
<reference evidence="2" key="1">
    <citation type="submission" date="2020-04" db="EMBL/GenBank/DDBJ databases">
        <title>Hybrid Assembly of Korean Phytophthora infestans isolates.</title>
        <authorList>
            <person name="Prokchorchik M."/>
            <person name="Lee Y."/>
            <person name="Seo J."/>
            <person name="Cho J.-H."/>
            <person name="Park Y.-E."/>
            <person name="Jang D.-C."/>
            <person name="Im J.-S."/>
            <person name="Choi J.-G."/>
            <person name="Park H.-J."/>
            <person name="Lee G.-B."/>
            <person name="Lee Y.-G."/>
            <person name="Hong S.-Y."/>
            <person name="Cho K."/>
            <person name="Sohn K.H."/>
        </authorList>
    </citation>
    <scope>NUCLEOTIDE SEQUENCE</scope>
    <source>
        <strain evidence="2">KR_1_A1</strain>
    </source>
</reference>
<dbReference type="EMBL" id="WSZM01000242">
    <property type="protein sequence ID" value="KAF4037376.1"/>
    <property type="molecule type" value="Genomic_DNA"/>
</dbReference>
<organism evidence="2 3">
    <name type="scientific">Phytophthora infestans</name>
    <name type="common">Potato late blight agent</name>
    <name type="synonym">Botrytis infestans</name>
    <dbReference type="NCBI Taxonomy" id="4787"/>
    <lineage>
        <taxon>Eukaryota</taxon>
        <taxon>Sar</taxon>
        <taxon>Stramenopiles</taxon>
        <taxon>Oomycota</taxon>
        <taxon>Peronosporomycetes</taxon>
        <taxon>Peronosporales</taxon>
        <taxon>Peronosporaceae</taxon>
        <taxon>Phytophthora</taxon>
    </lineage>
</organism>
<keyword evidence="2" id="KW-0548">Nucleotidyltransferase</keyword>
<dbReference type="GO" id="GO:0003964">
    <property type="term" value="F:RNA-directed DNA polymerase activity"/>
    <property type="evidence" value="ECO:0007669"/>
    <property type="project" value="UniProtKB-KW"/>
</dbReference>